<dbReference type="PATRIC" id="fig|217031.6.peg.4417"/>
<feature type="active site" description="Proton donor" evidence="1">
    <location>
        <position position="81"/>
    </location>
</feature>
<dbReference type="PANTHER" id="PTHR30304">
    <property type="entry name" value="D-TAGATOSE-1,6-BISPHOSPHATE ALDOLASE"/>
    <property type="match status" value="1"/>
</dbReference>
<dbReference type="OrthoDB" id="9803995at2"/>
<dbReference type="NCBIfam" id="NF006626">
    <property type="entry name" value="PRK09195.1"/>
    <property type="match status" value="1"/>
</dbReference>
<dbReference type="InterPro" id="IPR050246">
    <property type="entry name" value="Class_II_FBP_aldolase"/>
</dbReference>
<dbReference type="AlphaFoldDB" id="A0A177ZHS9"/>
<dbReference type="GO" id="GO:0016832">
    <property type="term" value="F:aldehyde-lyase activity"/>
    <property type="evidence" value="ECO:0007669"/>
    <property type="project" value="InterPro"/>
</dbReference>
<dbReference type="Proteomes" id="UP000077881">
    <property type="component" value="Unassembled WGS sequence"/>
</dbReference>
<dbReference type="RefSeq" id="WP_064468814.1">
    <property type="nucleotide sequence ID" value="NZ_JAGGKH010000023.1"/>
</dbReference>
<evidence type="ECO:0000313" key="4">
    <source>
        <dbReference type="EMBL" id="OAK67482.1"/>
    </source>
</evidence>
<gene>
    <name evidence="4" type="primary">kbaY</name>
    <name evidence="4" type="ORF">ABB05_20340</name>
</gene>
<dbReference type="GO" id="GO:0005975">
    <property type="term" value="P:carbohydrate metabolic process"/>
    <property type="evidence" value="ECO:0007669"/>
    <property type="project" value="InterPro"/>
</dbReference>
<dbReference type="PANTHER" id="PTHR30304:SF0">
    <property type="entry name" value="D-TAGATOSE-1,6-BISPHOSPHATE ALDOLASE SUBUNIT GATY-RELATED"/>
    <property type="match status" value="1"/>
</dbReference>
<keyword evidence="3" id="KW-0862">Zinc</keyword>
<dbReference type="InterPro" id="IPR013785">
    <property type="entry name" value="Aldolase_TIM"/>
</dbReference>
<evidence type="ECO:0000256" key="1">
    <source>
        <dbReference type="PIRSR" id="PIRSR001359-1"/>
    </source>
</evidence>
<protein>
    <submittedName>
        <fullName evidence="4">Tagatose-bisphosphate aldolase</fullName>
    </submittedName>
</protein>
<dbReference type="EMBL" id="LDJR01000060">
    <property type="protein sequence ID" value="OAK67482.1"/>
    <property type="molecule type" value="Genomic_DNA"/>
</dbReference>
<dbReference type="STRING" id="217031.ABB05_20340"/>
<dbReference type="SUPFAM" id="SSF51569">
    <property type="entry name" value="Aldolase"/>
    <property type="match status" value="1"/>
</dbReference>
<dbReference type="CDD" id="cd00947">
    <property type="entry name" value="TBP_aldolase_IIB"/>
    <property type="match status" value="1"/>
</dbReference>
<dbReference type="Gene3D" id="3.20.20.70">
    <property type="entry name" value="Aldolase class I"/>
    <property type="match status" value="1"/>
</dbReference>
<evidence type="ECO:0000256" key="3">
    <source>
        <dbReference type="PIRSR" id="PIRSR001359-3"/>
    </source>
</evidence>
<dbReference type="PIRSF" id="PIRSF001359">
    <property type="entry name" value="F_bP_aldolase_II"/>
    <property type="match status" value="1"/>
</dbReference>
<feature type="binding site" evidence="2">
    <location>
        <begin position="208"/>
        <end position="210"/>
    </location>
    <ligand>
        <name>dihydroxyacetone phosphate</name>
        <dbReference type="ChEBI" id="CHEBI:57642"/>
    </ligand>
</feature>
<dbReference type="InterPro" id="IPR000771">
    <property type="entry name" value="FBA_II"/>
</dbReference>
<dbReference type="NCBIfam" id="NF009374">
    <property type="entry name" value="PRK12737.1"/>
    <property type="match status" value="1"/>
</dbReference>
<feature type="binding site" evidence="3">
    <location>
        <position position="133"/>
    </location>
    <ligand>
        <name>Zn(2+)</name>
        <dbReference type="ChEBI" id="CHEBI:29105"/>
        <label>2</label>
    </ligand>
</feature>
<keyword evidence="5" id="KW-1185">Reference proteome</keyword>
<feature type="binding site" evidence="3">
    <location>
        <position position="207"/>
    </location>
    <ligand>
        <name>Zn(2+)</name>
        <dbReference type="ChEBI" id="CHEBI:29105"/>
        <label>1</label>
        <note>catalytic</note>
    </ligand>
</feature>
<comment type="cofactor">
    <cofactor evidence="3">
        <name>Zn(2+)</name>
        <dbReference type="ChEBI" id="CHEBI:29105"/>
    </cofactor>
    <text evidence="3">Binds 2 Zn(2+) ions per subunit. One is catalytic and the other provides a structural contribution.</text>
</comment>
<name>A0A177ZHS9_9BACI</name>
<dbReference type="NCBIfam" id="TIGR00167">
    <property type="entry name" value="cbbA"/>
    <property type="match status" value="1"/>
</dbReference>
<accession>A0A177ZHS9</accession>
<feature type="binding site" evidence="3">
    <location>
        <position position="82"/>
    </location>
    <ligand>
        <name>Zn(2+)</name>
        <dbReference type="ChEBI" id="CHEBI:29105"/>
        <label>1</label>
        <note>catalytic</note>
    </ligand>
</feature>
<reference evidence="4 5" key="1">
    <citation type="submission" date="2015-05" db="EMBL/GenBank/DDBJ databases">
        <title>Comparison of genome.</title>
        <authorList>
            <person name="Zheng Z."/>
            <person name="Sun M."/>
        </authorList>
    </citation>
    <scope>NUCLEOTIDE SEQUENCE [LARGE SCALE GENOMIC DNA]</scope>
    <source>
        <strain evidence="4 5">G25-74</strain>
    </source>
</reference>
<evidence type="ECO:0000256" key="2">
    <source>
        <dbReference type="PIRSR" id="PIRSR001359-2"/>
    </source>
</evidence>
<feature type="binding site" evidence="2">
    <location>
        <position position="180"/>
    </location>
    <ligand>
        <name>dihydroxyacetone phosphate</name>
        <dbReference type="ChEBI" id="CHEBI:57642"/>
    </ligand>
</feature>
<feature type="binding site" evidence="2">
    <location>
        <begin position="229"/>
        <end position="232"/>
    </location>
    <ligand>
        <name>dihydroxyacetone phosphate</name>
        <dbReference type="ChEBI" id="CHEBI:57642"/>
    </ligand>
</feature>
<comment type="caution">
    <text evidence="4">The sequence shown here is derived from an EMBL/GenBank/DDBJ whole genome shotgun (WGS) entry which is preliminary data.</text>
</comment>
<feature type="binding site" evidence="3">
    <location>
        <position position="103"/>
    </location>
    <ligand>
        <name>Zn(2+)</name>
        <dbReference type="ChEBI" id="CHEBI:29105"/>
        <label>2</label>
    </ligand>
</feature>
<sequence length="283" mass="31127">MTTSTLNIFQRAQEGKYAIPAFNVHNLEITKAVLETAEEMQSPVLLAATPGTVKYVGGEFLAGIMEAARNKYKIPFEVHLDHHENVADIKRMIDLGVGSVMIDASHHPFEENISIVQDVVAYARPKGVLVEAELGRLSGMEDDMSVDEKDAIYTNPDQAKEFVERTGIDTLAVAIGTAHGLYQGEPKLDLERLREIHEAVDIPLVLHGASGIPDTLVHETIRLGICKVNVATELKNAYVAGLRSYLLAHKDENDPRKYFSVAIADLKKVVKSKIIMCQSAQKA</sequence>
<proteinExistence type="predicted"/>
<organism evidence="4 5">
    <name type="scientific">Lederbergia galactosidilytica</name>
    <dbReference type="NCBI Taxonomy" id="217031"/>
    <lineage>
        <taxon>Bacteria</taxon>
        <taxon>Bacillati</taxon>
        <taxon>Bacillota</taxon>
        <taxon>Bacilli</taxon>
        <taxon>Bacillales</taxon>
        <taxon>Bacillaceae</taxon>
        <taxon>Lederbergia</taxon>
    </lineage>
</organism>
<keyword evidence="3" id="KW-0479">Metal-binding</keyword>
<dbReference type="Pfam" id="PF01116">
    <property type="entry name" value="F_bP_aldolase"/>
    <property type="match status" value="1"/>
</dbReference>
<evidence type="ECO:0000313" key="5">
    <source>
        <dbReference type="Proteomes" id="UP000077881"/>
    </source>
</evidence>
<dbReference type="GO" id="GO:0008270">
    <property type="term" value="F:zinc ion binding"/>
    <property type="evidence" value="ECO:0007669"/>
    <property type="project" value="InterPro"/>
</dbReference>
<feature type="binding site" evidence="3">
    <location>
        <position position="179"/>
    </location>
    <ligand>
        <name>Zn(2+)</name>
        <dbReference type="ChEBI" id="CHEBI:29105"/>
        <label>1</label>
        <note>catalytic</note>
    </ligand>
</feature>